<comment type="caution">
    <text evidence="1">The sequence shown here is derived from an EMBL/GenBank/DDBJ whole genome shotgun (WGS) entry which is preliminary data.</text>
</comment>
<gene>
    <name evidence="1" type="ORF">Ptr86124_001851</name>
</gene>
<evidence type="ECO:0000313" key="2">
    <source>
        <dbReference type="Proteomes" id="UP000249757"/>
    </source>
</evidence>
<dbReference type="OrthoDB" id="3801165at2759"/>
<name>A0A2W1G7K7_9PLEO</name>
<dbReference type="Proteomes" id="UP000249757">
    <property type="component" value="Unassembled WGS sequence"/>
</dbReference>
<sequence length="336" mass="38757">MNLHKDQLVELYTKAIKDLNIKTSRIPARAFPSGRKPTIRDIYERPHTLYRPEIHPNLQIFFFFAHYNSFVAANFRARKLEQAVIVTMAIWYWQMDQLHSLTLSHQVTRFNVLLAHIAVSSPCAEQDLGSGLYHFLTNFVMAWLDAALGVKHGEDLTRDYFITRVWKKGMYDLVRWRPMQISRMKAAVKKLETVVPECTVSGEQFWEEVVNRPVEEHRKHGRVWAMQYIIYMERKAEGFKKDDQLRQADENLSSGDFAGAFAGLGVGDEAPDCLSEELFEREEVKALLVDVEDVMVQQPEENVPWMDPSAAIDVLEGNIDGVGDLMRTMESSFLIM</sequence>
<protein>
    <submittedName>
        <fullName evidence="1">Uncharacterized protein</fullName>
    </submittedName>
</protein>
<dbReference type="EMBL" id="NRDI02000002">
    <property type="protein sequence ID" value="KAI1518723.1"/>
    <property type="molecule type" value="Genomic_DNA"/>
</dbReference>
<accession>A0A2W1G7K7</accession>
<organism evidence="1 2">
    <name type="scientific">Pyrenophora tritici-repentis</name>
    <dbReference type="NCBI Taxonomy" id="45151"/>
    <lineage>
        <taxon>Eukaryota</taxon>
        <taxon>Fungi</taxon>
        <taxon>Dikarya</taxon>
        <taxon>Ascomycota</taxon>
        <taxon>Pezizomycotina</taxon>
        <taxon>Dothideomycetes</taxon>
        <taxon>Pleosporomycetidae</taxon>
        <taxon>Pleosporales</taxon>
        <taxon>Pleosporineae</taxon>
        <taxon>Pleosporaceae</taxon>
        <taxon>Pyrenophora</taxon>
    </lineage>
</organism>
<keyword evidence="2" id="KW-1185">Reference proteome</keyword>
<dbReference type="OMA" id="YIIYMER"/>
<reference evidence="2" key="1">
    <citation type="journal article" date="2022" name="Microb. Genom.">
        <title>A global pangenome for the wheat fungal pathogen Pyrenophora tritici-repentis and prediction of effector protein structural homology.</title>
        <authorList>
            <person name="Moolhuijzen P.M."/>
            <person name="See P.T."/>
            <person name="Shi G."/>
            <person name="Powell H.R."/>
            <person name="Cockram J."/>
            <person name="Jorgensen L.N."/>
            <person name="Benslimane H."/>
            <person name="Strelkov S.E."/>
            <person name="Turner J."/>
            <person name="Liu Z."/>
            <person name="Moffat C.S."/>
        </authorList>
    </citation>
    <scope>NUCLEOTIDE SEQUENCE [LARGE SCALE GENOMIC DNA]</scope>
</reference>
<evidence type="ECO:0000313" key="1">
    <source>
        <dbReference type="EMBL" id="KAI1518723.1"/>
    </source>
</evidence>
<dbReference type="AlphaFoldDB" id="A0A2W1G7K7"/>
<proteinExistence type="predicted"/>